<name>A0A9D3Y137_DREPO</name>
<reference evidence="1" key="1">
    <citation type="journal article" date="2019" name="bioRxiv">
        <title>The Genome of the Zebra Mussel, Dreissena polymorpha: A Resource for Invasive Species Research.</title>
        <authorList>
            <person name="McCartney M.A."/>
            <person name="Auch B."/>
            <person name="Kono T."/>
            <person name="Mallez S."/>
            <person name="Zhang Y."/>
            <person name="Obille A."/>
            <person name="Becker A."/>
            <person name="Abrahante J.E."/>
            <person name="Garbe J."/>
            <person name="Badalamenti J.P."/>
            <person name="Herman A."/>
            <person name="Mangelson H."/>
            <person name="Liachko I."/>
            <person name="Sullivan S."/>
            <person name="Sone E.D."/>
            <person name="Koren S."/>
            <person name="Silverstein K.A.T."/>
            <person name="Beckman K.B."/>
            <person name="Gohl D.M."/>
        </authorList>
    </citation>
    <scope>NUCLEOTIDE SEQUENCE</scope>
    <source>
        <strain evidence="1">Duluth1</strain>
        <tissue evidence="1">Whole animal</tissue>
    </source>
</reference>
<dbReference type="AlphaFoldDB" id="A0A9D3Y137"/>
<evidence type="ECO:0000313" key="1">
    <source>
        <dbReference type="EMBL" id="KAH3690046.1"/>
    </source>
</evidence>
<sequence length="83" mass="9267">MDYINHQGDPSHRLSELAIAICAEAIAMGFQYSRLVQNSGQTQLDVASSNFSLYRYSVRQAYNRPVCELPAPKVQQSILATSF</sequence>
<reference evidence="1" key="2">
    <citation type="submission" date="2020-11" db="EMBL/GenBank/DDBJ databases">
        <authorList>
            <person name="McCartney M.A."/>
            <person name="Auch B."/>
            <person name="Kono T."/>
            <person name="Mallez S."/>
            <person name="Becker A."/>
            <person name="Gohl D.M."/>
            <person name="Silverstein K.A.T."/>
            <person name="Koren S."/>
            <person name="Bechman K.B."/>
            <person name="Herman A."/>
            <person name="Abrahante J.E."/>
            <person name="Garbe J."/>
        </authorList>
    </citation>
    <scope>NUCLEOTIDE SEQUENCE</scope>
    <source>
        <strain evidence="1">Duluth1</strain>
        <tissue evidence="1">Whole animal</tissue>
    </source>
</reference>
<accession>A0A9D3Y137</accession>
<evidence type="ECO:0000313" key="2">
    <source>
        <dbReference type="Proteomes" id="UP000828390"/>
    </source>
</evidence>
<gene>
    <name evidence="1" type="ORF">DPMN_191793</name>
</gene>
<dbReference type="Proteomes" id="UP000828390">
    <property type="component" value="Unassembled WGS sequence"/>
</dbReference>
<organism evidence="1 2">
    <name type="scientific">Dreissena polymorpha</name>
    <name type="common">Zebra mussel</name>
    <name type="synonym">Mytilus polymorpha</name>
    <dbReference type="NCBI Taxonomy" id="45954"/>
    <lineage>
        <taxon>Eukaryota</taxon>
        <taxon>Metazoa</taxon>
        <taxon>Spiralia</taxon>
        <taxon>Lophotrochozoa</taxon>
        <taxon>Mollusca</taxon>
        <taxon>Bivalvia</taxon>
        <taxon>Autobranchia</taxon>
        <taxon>Heteroconchia</taxon>
        <taxon>Euheterodonta</taxon>
        <taxon>Imparidentia</taxon>
        <taxon>Neoheterodontei</taxon>
        <taxon>Myida</taxon>
        <taxon>Dreissenoidea</taxon>
        <taxon>Dreissenidae</taxon>
        <taxon>Dreissena</taxon>
    </lineage>
</organism>
<proteinExistence type="predicted"/>
<keyword evidence="2" id="KW-1185">Reference proteome</keyword>
<protein>
    <submittedName>
        <fullName evidence="1">Uncharacterized protein</fullName>
    </submittedName>
</protein>
<dbReference type="EMBL" id="JAIWYP010000082">
    <property type="protein sequence ID" value="KAH3690046.1"/>
    <property type="molecule type" value="Genomic_DNA"/>
</dbReference>
<comment type="caution">
    <text evidence="1">The sequence shown here is derived from an EMBL/GenBank/DDBJ whole genome shotgun (WGS) entry which is preliminary data.</text>
</comment>